<sequence length="143" mass="16862">MRLHPSALIDNEEYFIEIKNKTNDIKHVYKGKRKVTSVDKINEEGVYDSLWFINLDVIYINDEIKIKAPRLKRSNNVSYDDLEYILSQQRGKEFKLCDAEQDEEEVTFYDCYYYEEYVLPNLEKNIANTLTTTSSSDNLLPSV</sequence>
<protein>
    <submittedName>
        <fullName evidence="1">Uncharacterized protein</fullName>
    </submittedName>
</protein>
<dbReference type="EMBL" id="MN739498">
    <property type="protein sequence ID" value="QHT08553.1"/>
    <property type="molecule type" value="Genomic_DNA"/>
</dbReference>
<accession>A0A6C0CWF0</accession>
<organism evidence="1">
    <name type="scientific">viral metagenome</name>
    <dbReference type="NCBI Taxonomy" id="1070528"/>
    <lineage>
        <taxon>unclassified sequences</taxon>
        <taxon>metagenomes</taxon>
        <taxon>organismal metagenomes</taxon>
    </lineage>
</organism>
<name>A0A6C0CWF0_9ZZZZ</name>
<proteinExistence type="predicted"/>
<evidence type="ECO:0000313" key="1">
    <source>
        <dbReference type="EMBL" id="QHT08553.1"/>
    </source>
</evidence>
<dbReference type="AlphaFoldDB" id="A0A6C0CWF0"/>
<reference evidence="1" key="1">
    <citation type="journal article" date="2020" name="Nature">
        <title>Giant virus diversity and host interactions through global metagenomics.</title>
        <authorList>
            <person name="Schulz F."/>
            <person name="Roux S."/>
            <person name="Paez-Espino D."/>
            <person name="Jungbluth S."/>
            <person name="Walsh D.A."/>
            <person name="Denef V.J."/>
            <person name="McMahon K.D."/>
            <person name="Konstantinidis K.T."/>
            <person name="Eloe-Fadrosh E.A."/>
            <person name="Kyrpides N.C."/>
            <person name="Woyke T."/>
        </authorList>
    </citation>
    <scope>NUCLEOTIDE SEQUENCE</scope>
    <source>
        <strain evidence="1">GVMAG-M-3300022752-66</strain>
    </source>
</reference>